<dbReference type="Gene3D" id="2.60.40.10">
    <property type="entry name" value="Immunoglobulins"/>
    <property type="match status" value="1"/>
</dbReference>
<dbReference type="Proteomes" id="UP000198575">
    <property type="component" value="Unassembled WGS sequence"/>
</dbReference>
<organism evidence="4 5">
    <name type="scientific">Dokdonella immobilis</name>
    <dbReference type="NCBI Taxonomy" id="578942"/>
    <lineage>
        <taxon>Bacteria</taxon>
        <taxon>Pseudomonadati</taxon>
        <taxon>Pseudomonadota</taxon>
        <taxon>Gammaproteobacteria</taxon>
        <taxon>Lysobacterales</taxon>
        <taxon>Rhodanobacteraceae</taxon>
        <taxon>Dokdonella</taxon>
    </lineage>
</organism>
<dbReference type="RefSeq" id="WP_092408018.1">
    <property type="nucleotide sequence ID" value="NZ_FOVF01000015.1"/>
</dbReference>
<dbReference type="STRING" id="578942.SAMN05216289_11539"/>
<dbReference type="SUPFAM" id="SSF49899">
    <property type="entry name" value="Concanavalin A-like lectins/glucanases"/>
    <property type="match status" value="1"/>
</dbReference>
<evidence type="ECO:0000313" key="4">
    <source>
        <dbReference type="EMBL" id="SFN33582.1"/>
    </source>
</evidence>
<dbReference type="GO" id="GO:0016020">
    <property type="term" value="C:membrane"/>
    <property type="evidence" value="ECO:0007669"/>
    <property type="project" value="InterPro"/>
</dbReference>
<name>A0A1I4Y682_9GAMM</name>
<dbReference type="Gene3D" id="2.60.120.200">
    <property type="match status" value="1"/>
</dbReference>
<proteinExistence type="predicted"/>
<dbReference type="Pfam" id="PF05345">
    <property type="entry name" value="He_PIG"/>
    <property type="match status" value="1"/>
</dbReference>
<accession>A0A1I4Y682</accession>
<dbReference type="AlphaFoldDB" id="A0A1I4Y682"/>
<feature type="signal peptide" evidence="2">
    <location>
        <begin position="1"/>
        <end position="24"/>
    </location>
</feature>
<keyword evidence="1" id="KW-0812">Transmembrane</keyword>
<dbReference type="InterPro" id="IPR013783">
    <property type="entry name" value="Ig-like_fold"/>
</dbReference>
<evidence type="ECO:0000256" key="1">
    <source>
        <dbReference type="SAM" id="Phobius"/>
    </source>
</evidence>
<keyword evidence="1" id="KW-0472">Membrane</keyword>
<evidence type="ECO:0000259" key="3">
    <source>
        <dbReference type="Pfam" id="PF01345"/>
    </source>
</evidence>
<feature type="chain" id="PRO_5011670690" evidence="2">
    <location>
        <begin position="25"/>
        <end position="696"/>
    </location>
</feature>
<dbReference type="Pfam" id="PF17963">
    <property type="entry name" value="Big_9"/>
    <property type="match status" value="2"/>
</dbReference>
<dbReference type="InterPro" id="IPR001434">
    <property type="entry name" value="OmcB-like_DUF11"/>
</dbReference>
<evidence type="ECO:0000256" key="2">
    <source>
        <dbReference type="SAM" id="SignalP"/>
    </source>
</evidence>
<reference evidence="4 5" key="1">
    <citation type="submission" date="2016-10" db="EMBL/GenBank/DDBJ databases">
        <authorList>
            <person name="de Groot N.N."/>
        </authorList>
    </citation>
    <scope>NUCLEOTIDE SEQUENCE [LARGE SCALE GENOMIC DNA]</scope>
    <source>
        <strain evidence="4 5">CGMCC 1.7659</strain>
    </source>
</reference>
<keyword evidence="5" id="KW-1185">Reference proteome</keyword>
<feature type="transmembrane region" description="Helical" evidence="1">
    <location>
        <begin position="654"/>
        <end position="687"/>
    </location>
</feature>
<keyword evidence="2" id="KW-0732">Signal</keyword>
<dbReference type="Gene3D" id="2.60.40.3440">
    <property type="match status" value="2"/>
</dbReference>
<sequence>MKTLHLLGFVVAVVIGNLSSTAHATALQFDGSNDYVTAAVPAPFSNFPNADFTFTGRIRPDASANGRVMFVQIDTTHFVSILISNTRALYFYVTVGGTTHSLASQPLTSGQWSSFAARWDAGTQTVSLIVEGVAATVSGGGSTFGNDNLFTLGARTDGLQPINATLDDLALWPTALTDQQVAVVASEFCLEGVIPDLLYDFEVGTPGADNTGLTTLPDTTGNGLDGLLNNFALTGNTSNWVDSPFTGCSGADQAISLSATPDPVTAGNNVTWNAELVATGNNDASNSLVQGEVPAGTTFVSLAAPAGFSCSTPAAGATGTLTCTAAAVPNGTGSFVLVTATDSNVTPNSTLSATWTAHADNDFITGNDSASATTTVANALLLQDDEASTPFEQAIVIDVLLNDGTAAGGAPLDPGTLSLFSAPVNGSANCTTSGCTYTPAAAFTGVDQFDYEVCDTSAAPVCDTALVRIAVAPKANDDSFTMGQNGILTATVAGNDIYPTGGNYTVSSLPTSGSLSLSGDGSFTYTPNTGYYGSDSFGYALCLPSPDDAICDSALVSLDIQASALSLSPGSGALPLGLAGQAYGPVTIAASGGTAPYQFSVSGALPPGLTLDQATGAISGTPTSLGDYAFDITVTDSSVGSGPLQATGSFTISIAAGAAMVVAVPSLGGLGELAMLLGCIALAMFALKRRNPADCA</sequence>
<evidence type="ECO:0000313" key="5">
    <source>
        <dbReference type="Proteomes" id="UP000198575"/>
    </source>
</evidence>
<dbReference type="EMBL" id="FOVF01000015">
    <property type="protein sequence ID" value="SFN33582.1"/>
    <property type="molecule type" value="Genomic_DNA"/>
</dbReference>
<dbReference type="Pfam" id="PF01345">
    <property type="entry name" value="DUF11"/>
    <property type="match status" value="1"/>
</dbReference>
<dbReference type="SUPFAM" id="SSF49313">
    <property type="entry name" value="Cadherin-like"/>
    <property type="match status" value="1"/>
</dbReference>
<gene>
    <name evidence="4" type="ORF">SAMN05216289_11539</name>
</gene>
<dbReference type="InterPro" id="IPR015919">
    <property type="entry name" value="Cadherin-like_sf"/>
</dbReference>
<feature type="domain" description="DUF11" evidence="3">
    <location>
        <begin position="254"/>
        <end position="373"/>
    </location>
</feature>
<protein>
    <submittedName>
        <fullName evidence="4">Putative Ig domain-containing protein</fullName>
    </submittedName>
</protein>
<dbReference type="Pfam" id="PF13385">
    <property type="entry name" value="Laminin_G_3"/>
    <property type="match status" value="1"/>
</dbReference>
<dbReference type="OrthoDB" id="5720638at2"/>
<dbReference type="InterPro" id="IPR013320">
    <property type="entry name" value="ConA-like_dom_sf"/>
</dbReference>
<dbReference type="GO" id="GO:0005509">
    <property type="term" value="F:calcium ion binding"/>
    <property type="evidence" value="ECO:0007669"/>
    <property type="project" value="InterPro"/>
</dbReference>
<keyword evidence="1" id="KW-1133">Transmembrane helix</keyword>